<evidence type="ECO:0000259" key="12">
    <source>
        <dbReference type="Pfam" id="PF09335"/>
    </source>
</evidence>
<evidence type="ECO:0000256" key="7">
    <source>
        <dbReference type="ARBA" id="ARBA00022989"/>
    </source>
</evidence>
<evidence type="ECO:0000256" key="6">
    <source>
        <dbReference type="ARBA" id="ARBA00022692"/>
    </source>
</evidence>
<dbReference type="InterPro" id="IPR051076">
    <property type="entry name" value="Golgi_membrane_TVP38/TMEM64"/>
</dbReference>
<dbReference type="InterPro" id="IPR032816">
    <property type="entry name" value="VTT_dom"/>
</dbReference>
<evidence type="ECO:0000256" key="8">
    <source>
        <dbReference type="ARBA" id="ARBA00023034"/>
    </source>
</evidence>
<evidence type="ECO:0000256" key="11">
    <source>
        <dbReference type="SAM" id="Phobius"/>
    </source>
</evidence>
<name>R4X9E4_TAPDE</name>
<feature type="region of interest" description="Disordered" evidence="10">
    <location>
        <begin position="258"/>
        <end position="297"/>
    </location>
</feature>
<feature type="transmembrane region" description="Helical" evidence="11">
    <location>
        <begin position="225"/>
        <end position="245"/>
    </location>
</feature>
<comment type="function">
    <text evidence="1">Golgi membrane protein involved in vesicular trafficking and spindle migration.</text>
</comment>
<feature type="domain" description="VTT" evidence="12">
    <location>
        <begin position="94"/>
        <end position="207"/>
    </location>
</feature>
<dbReference type="eggNOG" id="KOG3140">
    <property type="taxonomic scope" value="Eukaryota"/>
</dbReference>
<keyword evidence="8" id="KW-0333">Golgi apparatus</keyword>
<feature type="transmembrane region" description="Helical" evidence="11">
    <location>
        <begin position="188"/>
        <end position="205"/>
    </location>
</feature>
<keyword evidence="7 11" id="KW-1133">Transmembrane helix</keyword>
<feature type="transmembrane region" description="Helical" evidence="11">
    <location>
        <begin position="71"/>
        <end position="102"/>
    </location>
</feature>
<gene>
    <name evidence="13" type="ORF">TAPDE_000467</name>
</gene>
<dbReference type="PANTHER" id="PTHR47549">
    <property type="entry name" value="GOLGI APPARATUS MEMBRANE PROTEIN TVP38-RELATED"/>
    <property type="match status" value="1"/>
</dbReference>
<dbReference type="Proteomes" id="UP000013776">
    <property type="component" value="Unassembled WGS sequence"/>
</dbReference>
<dbReference type="GO" id="GO:0000139">
    <property type="term" value="C:Golgi membrane"/>
    <property type="evidence" value="ECO:0007669"/>
    <property type="project" value="UniProtKB-SubCell"/>
</dbReference>
<evidence type="ECO:0000256" key="4">
    <source>
        <dbReference type="ARBA" id="ARBA00013533"/>
    </source>
</evidence>
<protein>
    <recommendedName>
        <fullName evidence="4">Golgi apparatus membrane protein TVP38</fullName>
    </recommendedName>
    <alternativeName>
        <fullName evidence="5">Golgi apparatus membrane protein tvp38</fullName>
    </alternativeName>
</protein>
<keyword evidence="9 11" id="KW-0472">Membrane</keyword>
<comment type="subcellular location">
    <subcellularLocation>
        <location evidence="2">Golgi apparatus membrane</location>
        <topology evidence="2">Multi-pass membrane protein</topology>
    </subcellularLocation>
</comment>
<dbReference type="VEuPathDB" id="FungiDB:TAPDE_000467"/>
<dbReference type="Pfam" id="PF09335">
    <property type="entry name" value="VTT_dom"/>
    <property type="match status" value="1"/>
</dbReference>
<comment type="caution">
    <text evidence="13">The sequence shown here is derived from an EMBL/GenBank/DDBJ whole genome shotgun (WGS) entry which is preliminary data.</text>
</comment>
<dbReference type="GO" id="GO:0016192">
    <property type="term" value="P:vesicle-mediated transport"/>
    <property type="evidence" value="ECO:0007669"/>
    <property type="project" value="TreeGrafter"/>
</dbReference>
<evidence type="ECO:0000256" key="9">
    <source>
        <dbReference type="ARBA" id="ARBA00023136"/>
    </source>
</evidence>
<dbReference type="PANTHER" id="PTHR47549:SF1">
    <property type="entry name" value="GOLGI APPARATUS MEMBRANE PROTEIN TVP38"/>
    <property type="match status" value="1"/>
</dbReference>
<sequence length="297" mass="31344">MTISRRELQDLIRKQTTAALRHANSLSTVQRLFAASFLVMVAVFTGLSIGYHSALFGLIEGWKGRLTGSRFGWMVLAGVTAVVCFPPLVGYATSVTVAGYVFGFLEGWAVSVVGTVVGASVAFLVYRHGLSRYAARLGAQNRNFLALTRAMDGHGGLTLLILVRACPLPFSLSNAALAAVPSVTFPRFLLATTLGTVRLLVHTFVGSRIADLASGPGQDNRSKVVNALGIVGGLSVGVLTGVVVYRRTKAIANRLAEANGSEEDGQPVGFDSDHILADDEDDGDPTTPARERASLLG</sequence>
<dbReference type="EMBL" id="CAHR02000016">
    <property type="protein sequence ID" value="CCG80829.1"/>
    <property type="molecule type" value="Genomic_DNA"/>
</dbReference>
<evidence type="ECO:0000256" key="3">
    <source>
        <dbReference type="ARBA" id="ARBA00008640"/>
    </source>
</evidence>
<evidence type="ECO:0000256" key="2">
    <source>
        <dbReference type="ARBA" id="ARBA00004653"/>
    </source>
</evidence>
<dbReference type="GO" id="GO:0000022">
    <property type="term" value="P:mitotic spindle elongation"/>
    <property type="evidence" value="ECO:0007669"/>
    <property type="project" value="TreeGrafter"/>
</dbReference>
<dbReference type="OrthoDB" id="166803at2759"/>
<evidence type="ECO:0000313" key="13">
    <source>
        <dbReference type="EMBL" id="CCG80829.1"/>
    </source>
</evidence>
<evidence type="ECO:0000313" key="14">
    <source>
        <dbReference type="Proteomes" id="UP000013776"/>
    </source>
</evidence>
<feature type="transmembrane region" description="Helical" evidence="11">
    <location>
        <begin position="32"/>
        <end position="59"/>
    </location>
</feature>
<dbReference type="AlphaFoldDB" id="R4X9E4"/>
<organism evidence="13 14">
    <name type="scientific">Taphrina deformans (strain PYCC 5710 / ATCC 11124 / CBS 356.35 / IMI 108563 / JCM 9778 / NBRC 8474)</name>
    <name type="common">Peach leaf curl fungus</name>
    <name type="synonym">Lalaria deformans</name>
    <dbReference type="NCBI Taxonomy" id="1097556"/>
    <lineage>
        <taxon>Eukaryota</taxon>
        <taxon>Fungi</taxon>
        <taxon>Dikarya</taxon>
        <taxon>Ascomycota</taxon>
        <taxon>Taphrinomycotina</taxon>
        <taxon>Taphrinomycetes</taxon>
        <taxon>Taphrinales</taxon>
        <taxon>Taphrinaceae</taxon>
        <taxon>Taphrina</taxon>
    </lineage>
</organism>
<keyword evidence="14" id="KW-1185">Reference proteome</keyword>
<reference evidence="13 14" key="1">
    <citation type="journal article" date="2013" name="MBio">
        <title>Genome sequencing of the plant pathogen Taphrina deformans, the causal agent of peach leaf curl.</title>
        <authorList>
            <person name="Cisse O.H."/>
            <person name="Almeida J.M.G.C.F."/>
            <person name="Fonseca A."/>
            <person name="Kumar A.A."/>
            <person name="Salojaervi J."/>
            <person name="Overmyer K."/>
            <person name="Hauser P.M."/>
            <person name="Pagni M."/>
        </authorList>
    </citation>
    <scope>NUCLEOTIDE SEQUENCE [LARGE SCALE GENOMIC DNA]</scope>
    <source>
        <strain evidence="14">PYCC 5710 / ATCC 11124 / CBS 356.35 / IMI 108563 / JCM 9778 / NBRC 8474</strain>
    </source>
</reference>
<comment type="similarity">
    <text evidence="3">Belongs to the TVP38/TMEM64 family.</text>
</comment>
<evidence type="ECO:0000256" key="5">
    <source>
        <dbReference type="ARBA" id="ARBA00020673"/>
    </source>
</evidence>
<dbReference type="STRING" id="1097556.R4X9E4"/>
<feature type="transmembrane region" description="Helical" evidence="11">
    <location>
        <begin position="108"/>
        <end position="126"/>
    </location>
</feature>
<proteinExistence type="inferred from homology"/>
<evidence type="ECO:0000256" key="10">
    <source>
        <dbReference type="SAM" id="MobiDB-lite"/>
    </source>
</evidence>
<keyword evidence="6 11" id="KW-0812">Transmembrane</keyword>
<accession>R4X9E4</accession>
<evidence type="ECO:0000256" key="1">
    <source>
        <dbReference type="ARBA" id="ARBA00002978"/>
    </source>
</evidence>